<dbReference type="GO" id="GO:0008270">
    <property type="term" value="F:zinc ion binding"/>
    <property type="evidence" value="ECO:0007669"/>
    <property type="project" value="UniProtKB-KW"/>
</dbReference>
<dbReference type="OrthoDB" id="6053581at2759"/>
<keyword evidence="1" id="KW-0862">Zinc</keyword>
<proteinExistence type="predicted"/>
<dbReference type="Gene3D" id="2.120.10.30">
    <property type="entry name" value="TolB, C-terminal domain"/>
    <property type="match status" value="1"/>
</dbReference>
<keyword evidence="2" id="KW-0175">Coiled coil</keyword>
<evidence type="ECO:0000313" key="4">
    <source>
        <dbReference type="EMBL" id="CAG2216146.1"/>
    </source>
</evidence>
<reference evidence="4" key="1">
    <citation type="submission" date="2021-03" db="EMBL/GenBank/DDBJ databases">
        <authorList>
            <person name="Bekaert M."/>
        </authorList>
    </citation>
    <scope>NUCLEOTIDE SEQUENCE</scope>
</reference>
<sequence>MTSRCASCLRGGDVEKPTHWCSDCSEPLCGDCYRYHMKSKVSTKHKIITIANVSDLSPAVLNLSYKCKIHPDQSLAFFCPSHDMMCCVSCIPQNHKQCDQLITLDNEAENVKRSKFLQALEMRIQETKLKLTEFVKKKNENVSVLNDQKDKIQKEIGYIRKSISDHFDKIENQLYNALTRAHDLCHRTLEEGIEQIQERLNKMDVWHKDIATLKENASDVHIFTVVKTIQPLQNKQEAYLNTLQDEYSKLNIEFIGEEAWRHLIADVPSFGEISVTESNPAKGKDYLHFKRNNIATTLSEQLIKIPENRIFNFVTAKLDKGTKIRSGCFLADNRLLLASFNDTCVYVCNKDGDKKKKIPLHFKLSDLSFFDKQHVIIGTGSSIRTFKTSTLSLGECISDSIRNDVISSANNQIAIRSPSGTISVLDVTGKLLRELKVRSYGYITIDRFGRVYYTNNAKNEVHCFYPNGSHKCIYRHERLKDPSGMTTDDAGNVYVAGHLSHNIHKISGQGKKT</sequence>
<name>A0A8S3SAI1_MYTED</name>
<evidence type="ECO:0000313" key="5">
    <source>
        <dbReference type="Proteomes" id="UP000683360"/>
    </source>
</evidence>
<dbReference type="InterPro" id="IPR047153">
    <property type="entry name" value="TRIM45/56/19-like"/>
</dbReference>
<dbReference type="CDD" id="cd19757">
    <property type="entry name" value="Bbox1"/>
    <property type="match status" value="1"/>
</dbReference>
<dbReference type="InterPro" id="IPR011042">
    <property type="entry name" value="6-blade_b-propeller_TolB-like"/>
</dbReference>
<dbReference type="InterPro" id="IPR000315">
    <property type="entry name" value="Znf_B-box"/>
</dbReference>
<keyword evidence="5" id="KW-1185">Reference proteome</keyword>
<dbReference type="Proteomes" id="UP000683360">
    <property type="component" value="Unassembled WGS sequence"/>
</dbReference>
<dbReference type="PANTHER" id="PTHR25462">
    <property type="entry name" value="BONUS, ISOFORM C-RELATED"/>
    <property type="match status" value="1"/>
</dbReference>
<evidence type="ECO:0000259" key="3">
    <source>
        <dbReference type="PROSITE" id="PS50119"/>
    </source>
</evidence>
<keyword evidence="1" id="KW-0863">Zinc-finger</keyword>
<comment type="caution">
    <text evidence="4">The sequence shown here is derived from an EMBL/GenBank/DDBJ whole genome shotgun (WGS) entry which is preliminary data.</text>
</comment>
<keyword evidence="1" id="KW-0479">Metal-binding</keyword>
<protein>
    <recommendedName>
        <fullName evidence="3">B box-type domain-containing protein</fullName>
    </recommendedName>
</protein>
<gene>
    <name evidence="4" type="ORF">MEDL_29895</name>
</gene>
<dbReference type="SUPFAM" id="SSF101898">
    <property type="entry name" value="NHL repeat"/>
    <property type="match status" value="1"/>
</dbReference>
<feature type="coiled-coil region" evidence="2">
    <location>
        <begin position="117"/>
        <end position="155"/>
    </location>
</feature>
<dbReference type="Gene3D" id="3.30.160.60">
    <property type="entry name" value="Classic Zinc Finger"/>
    <property type="match status" value="1"/>
</dbReference>
<evidence type="ECO:0000256" key="1">
    <source>
        <dbReference type="PROSITE-ProRule" id="PRU00024"/>
    </source>
</evidence>
<dbReference type="EMBL" id="CAJPWZ010001472">
    <property type="protein sequence ID" value="CAG2216146.1"/>
    <property type="molecule type" value="Genomic_DNA"/>
</dbReference>
<dbReference type="PROSITE" id="PS50119">
    <property type="entry name" value="ZF_BBOX"/>
    <property type="match status" value="1"/>
</dbReference>
<feature type="domain" description="B box-type" evidence="3">
    <location>
        <begin position="1"/>
        <end position="50"/>
    </location>
</feature>
<dbReference type="AlphaFoldDB" id="A0A8S3SAI1"/>
<evidence type="ECO:0000256" key="2">
    <source>
        <dbReference type="SAM" id="Coils"/>
    </source>
</evidence>
<dbReference type="PANTHER" id="PTHR25462:SF296">
    <property type="entry name" value="MEIOTIC P26, ISOFORM F"/>
    <property type="match status" value="1"/>
</dbReference>
<dbReference type="SUPFAM" id="SSF57845">
    <property type="entry name" value="B-box zinc-binding domain"/>
    <property type="match status" value="1"/>
</dbReference>
<organism evidence="4 5">
    <name type="scientific">Mytilus edulis</name>
    <name type="common">Blue mussel</name>
    <dbReference type="NCBI Taxonomy" id="6550"/>
    <lineage>
        <taxon>Eukaryota</taxon>
        <taxon>Metazoa</taxon>
        <taxon>Spiralia</taxon>
        <taxon>Lophotrochozoa</taxon>
        <taxon>Mollusca</taxon>
        <taxon>Bivalvia</taxon>
        <taxon>Autobranchia</taxon>
        <taxon>Pteriomorphia</taxon>
        <taxon>Mytilida</taxon>
        <taxon>Mytiloidea</taxon>
        <taxon>Mytilidae</taxon>
        <taxon>Mytilinae</taxon>
        <taxon>Mytilus</taxon>
    </lineage>
</organism>
<accession>A0A8S3SAI1</accession>